<proteinExistence type="predicted"/>
<keyword evidence="2" id="KW-1185">Reference proteome</keyword>
<sequence>MRSPYFPARTVLFHKEPNGVTYRVPGLLYLSRSRTFLAFCEERLSPSDSQAHLLVMRKGTFYRNYVEWEDMRVLGSAFLPGHRSMNPCPVYDEFTGTLFLFFIAVLGHTSESYQLVTGKNVTRLCYTCSTDDGETWSPVTDLTKRVIGETIKASSISLTFSLWTSVITSIEAVKPGYIVHSLSSGSGTTAVPLPNGPLFALGPGHGIQLKSGRLLVPAYAYHIECKECFGQLCQTTPHAFCFHSDTHGQTWRFGEAVPGPESVECQMVSVDEEDGTNVLYCNARSPLGYRVQALSLDDGAVFQQGQLVQRLVEPRNGCHGSTVGFPAPLHLCHTLNHRLHQPIHHCRHWTSCMTDSNHTNPPSPNIKAPPDFLTPTWVVYSHPTWTNARKDLGVFLSLFPRDPDSWRGPWVIYEGPSAYSDLAYLELPPSPGAPPAVAFACLFECGSTTAYDEICFCIFTLYELIDNLPRNVQLGSKKHEYKRQTSESTAGFPSGEEEEEEEQAD</sequence>
<dbReference type="EMBL" id="CM024794">
    <property type="protein sequence ID" value="KAG8001977.1"/>
    <property type="molecule type" value="Genomic_DNA"/>
</dbReference>
<name>A0ACB7EJK4_NIBAL</name>
<comment type="caution">
    <text evidence="1">The sequence shown here is derived from an EMBL/GenBank/DDBJ whole genome shotgun (WGS) entry which is preliminary data.</text>
</comment>
<accession>A0ACB7EJK4</accession>
<reference evidence="1" key="1">
    <citation type="submission" date="2020-04" db="EMBL/GenBank/DDBJ databases">
        <title>A chromosome-scale assembly and high-density genetic map of the yellow drum (Nibea albiflora) genome.</title>
        <authorList>
            <person name="Xu D."/>
            <person name="Zhang W."/>
            <person name="Chen R."/>
            <person name="Tan P."/>
            <person name="Wang L."/>
            <person name="Song H."/>
            <person name="Tian L."/>
            <person name="Zhu Q."/>
            <person name="Wang B."/>
        </authorList>
    </citation>
    <scope>NUCLEOTIDE SEQUENCE</scope>
    <source>
        <strain evidence="1">ZJHYS-2018</strain>
    </source>
</reference>
<dbReference type="Proteomes" id="UP000805704">
    <property type="component" value="Chromosome 6"/>
</dbReference>
<gene>
    <name evidence="1" type="primary">NEU4</name>
    <name evidence="1" type="ORF">GBF38_012280</name>
</gene>
<organism evidence="1 2">
    <name type="scientific">Nibea albiflora</name>
    <name type="common">Yellow drum</name>
    <name type="synonym">Corvina albiflora</name>
    <dbReference type="NCBI Taxonomy" id="240163"/>
    <lineage>
        <taxon>Eukaryota</taxon>
        <taxon>Metazoa</taxon>
        <taxon>Chordata</taxon>
        <taxon>Craniata</taxon>
        <taxon>Vertebrata</taxon>
        <taxon>Euteleostomi</taxon>
        <taxon>Actinopterygii</taxon>
        <taxon>Neopterygii</taxon>
        <taxon>Teleostei</taxon>
        <taxon>Neoteleostei</taxon>
        <taxon>Acanthomorphata</taxon>
        <taxon>Eupercaria</taxon>
        <taxon>Sciaenidae</taxon>
        <taxon>Nibea</taxon>
    </lineage>
</organism>
<protein>
    <submittedName>
        <fullName evidence="1">Sialidase-4</fullName>
    </submittedName>
</protein>
<evidence type="ECO:0000313" key="1">
    <source>
        <dbReference type="EMBL" id="KAG8001977.1"/>
    </source>
</evidence>
<evidence type="ECO:0000313" key="2">
    <source>
        <dbReference type="Proteomes" id="UP000805704"/>
    </source>
</evidence>